<keyword evidence="1" id="KW-0812">Transmembrane</keyword>
<feature type="transmembrane region" description="Helical" evidence="1">
    <location>
        <begin position="16"/>
        <end position="38"/>
    </location>
</feature>
<feature type="transmembrane region" description="Helical" evidence="1">
    <location>
        <begin position="136"/>
        <end position="155"/>
    </location>
</feature>
<name>A0ABS1KKE1_9BACT</name>
<evidence type="ECO:0000313" key="3">
    <source>
        <dbReference type="Proteomes" id="UP000613030"/>
    </source>
</evidence>
<evidence type="ECO:0000256" key="1">
    <source>
        <dbReference type="SAM" id="Phobius"/>
    </source>
</evidence>
<reference evidence="2 3" key="1">
    <citation type="submission" date="2021-01" db="EMBL/GenBank/DDBJ databases">
        <title>Chryseolinea sp. Jin1 Genome sequencing and assembly.</title>
        <authorList>
            <person name="Kim I."/>
        </authorList>
    </citation>
    <scope>NUCLEOTIDE SEQUENCE [LARGE SCALE GENOMIC DNA]</scope>
    <source>
        <strain evidence="2 3">Jin1</strain>
    </source>
</reference>
<dbReference type="EMBL" id="JAERRB010000001">
    <property type="protein sequence ID" value="MBL0739697.1"/>
    <property type="molecule type" value="Genomic_DNA"/>
</dbReference>
<organism evidence="2 3">
    <name type="scientific">Chryseolinea lacunae</name>
    <dbReference type="NCBI Taxonomy" id="2801331"/>
    <lineage>
        <taxon>Bacteria</taxon>
        <taxon>Pseudomonadati</taxon>
        <taxon>Bacteroidota</taxon>
        <taxon>Cytophagia</taxon>
        <taxon>Cytophagales</taxon>
        <taxon>Fulvivirgaceae</taxon>
        <taxon>Chryseolinea</taxon>
    </lineage>
</organism>
<sequence length="164" mass="17902">MEHAAHTRISESLFKWILLTGLLAGTLDILAAFLSFYVTNGGMPITILHYIAAAVFGMEAFKGGAPMAFAGLLFHYIIAMGWTTLYYIAYPYLSGVLSKNKYVSGILYGAFVWLCMNLVVVPLTGLKTAPFDLAKAGLQMAILMVCIGLPIALRAHKFFTLRGK</sequence>
<dbReference type="Proteomes" id="UP000613030">
    <property type="component" value="Unassembled WGS sequence"/>
</dbReference>
<comment type="caution">
    <text evidence="2">The sequence shown here is derived from an EMBL/GenBank/DDBJ whole genome shotgun (WGS) entry which is preliminary data.</text>
</comment>
<keyword evidence="1" id="KW-0472">Membrane</keyword>
<keyword evidence="1" id="KW-1133">Transmembrane helix</keyword>
<protein>
    <submittedName>
        <fullName evidence="2">DUF1440 domain-containing protein</fullName>
    </submittedName>
</protein>
<feature type="transmembrane region" description="Helical" evidence="1">
    <location>
        <begin position="67"/>
        <end position="90"/>
    </location>
</feature>
<evidence type="ECO:0000313" key="2">
    <source>
        <dbReference type="EMBL" id="MBL0739697.1"/>
    </source>
</evidence>
<gene>
    <name evidence="2" type="ORF">JI741_00645</name>
</gene>
<keyword evidence="3" id="KW-1185">Reference proteome</keyword>
<dbReference type="RefSeq" id="WP_202006670.1">
    <property type="nucleotide sequence ID" value="NZ_JAERRB010000001.1"/>
</dbReference>
<feature type="transmembrane region" description="Helical" evidence="1">
    <location>
        <begin position="102"/>
        <end position="124"/>
    </location>
</feature>
<proteinExistence type="predicted"/>
<accession>A0ABS1KKE1</accession>